<evidence type="ECO:0000313" key="8">
    <source>
        <dbReference type="Proteomes" id="UP000803844"/>
    </source>
</evidence>
<dbReference type="RefSeq" id="XP_040774291.1">
    <property type="nucleotide sequence ID" value="XM_040921604.1"/>
</dbReference>
<dbReference type="GO" id="GO:0016020">
    <property type="term" value="C:membrane"/>
    <property type="evidence" value="ECO:0007669"/>
    <property type="project" value="UniProtKB-SubCell"/>
</dbReference>
<feature type="transmembrane region" description="Helical" evidence="6">
    <location>
        <begin position="91"/>
        <end position="111"/>
    </location>
</feature>
<feature type="region of interest" description="Disordered" evidence="5">
    <location>
        <begin position="1"/>
        <end position="20"/>
    </location>
</feature>
<dbReference type="GO" id="GO:0022857">
    <property type="term" value="F:transmembrane transporter activity"/>
    <property type="evidence" value="ECO:0007669"/>
    <property type="project" value="TreeGrafter"/>
</dbReference>
<name>A0A9P4XYX3_CRYP1</name>
<dbReference type="SUPFAM" id="SSF103473">
    <property type="entry name" value="MFS general substrate transporter"/>
    <property type="match status" value="1"/>
</dbReference>
<sequence length="394" mass="43975">MTQGEAEIGPVSADPETRSPQQAFPWHIGIDQDTNDTLNPFNWPQWKKWAVTPLTSLGSTLTMMSSTVIAPALTTMSRDLDTNEATTQMTLSIFVLGYSIWILSGCFYVIWNTVAGFAQSNGVVIANCFLAGFGASAIHACMKWGSNPVLADCWTKKQRGRSLAELCRSHVLSSFIFPETHAASILHRKAKNLRKQTSQPYYTAYEQEYESVEHTLAPSLARPRRLLITQPFVQLMSVFLTYKYGILYIRHLKSHNNGEAQPEFRAPFMMLGVVLIPIGLFWYGWATEERVVWLVPDFGLSVFAYGIIISTQSMQAYLVDANPEHVASATAASQLLRNITAFAFPLFASRMYSSLGYGWGNSLLTFVWLGLGLPAPFLSWRYGAGLRAIGKQQR</sequence>
<dbReference type="PANTHER" id="PTHR23502">
    <property type="entry name" value="MAJOR FACILITATOR SUPERFAMILY"/>
    <property type="match status" value="1"/>
</dbReference>
<dbReference type="Gene3D" id="1.20.1250.20">
    <property type="entry name" value="MFS general substrate transporter like domains"/>
    <property type="match status" value="2"/>
</dbReference>
<accession>A0A9P4XYX3</accession>
<comment type="subcellular location">
    <subcellularLocation>
        <location evidence="1">Membrane</location>
        <topology evidence="1">Multi-pass membrane protein</topology>
    </subcellularLocation>
</comment>
<dbReference type="Proteomes" id="UP000803844">
    <property type="component" value="Unassembled WGS sequence"/>
</dbReference>
<dbReference type="EMBL" id="MU032349">
    <property type="protein sequence ID" value="KAF3763330.1"/>
    <property type="molecule type" value="Genomic_DNA"/>
</dbReference>
<keyword evidence="4 6" id="KW-0472">Membrane</keyword>
<evidence type="ECO:0000256" key="4">
    <source>
        <dbReference type="ARBA" id="ARBA00023136"/>
    </source>
</evidence>
<feature type="transmembrane region" description="Helical" evidence="6">
    <location>
        <begin position="264"/>
        <end position="284"/>
    </location>
</feature>
<feature type="transmembrane region" description="Helical" evidence="6">
    <location>
        <begin position="363"/>
        <end position="384"/>
    </location>
</feature>
<keyword evidence="2 6" id="KW-0812">Transmembrane</keyword>
<comment type="caution">
    <text evidence="7">The sequence shown here is derived from an EMBL/GenBank/DDBJ whole genome shotgun (WGS) entry which is preliminary data.</text>
</comment>
<evidence type="ECO:0000256" key="6">
    <source>
        <dbReference type="SAM" id="Phobius"/>
    </source>
</evidence>
<feature type="transmembrane region" description="Helical" evidence="6">
    <location>
        <begin position="123"/>
        <end position="142"/>
    </location>
</feature>
<evidence type="ECO:0000256" key="5">
    <source>
        <dbReference type="SAM" id="MobiDB-lite"/>
    </source>
</evidence>
<organism evidence="7 8">
    <name type="scientific">Cryphonectria parasitica (strain ATCC 38755 / EP155)</name>
    <dbReference type="NCBI Taxonomy" id="660469"/>
    <lineage>
        <taxon>Eukaryota</taxon>
        <taxon>Fungi</taxon>
        <taxon>Dikarya</taxon>
        <taxon>Ascomycota</taxon>
        <taxon>Pezizomycotina</taxon>
        <taxon>Sordariomycetes</taxon>
        <taxon>Sordariomycetidae</taxon>
        <taxon>Diaporthales</taxon>
        <taxon>Cryphonectriaceae</taxon>
        <taxon>Cryphonectria-Endothia species complex</taxon>
        <taxon>Cryphonectria</taxon>
    </lineage>
</organism>
<evidence type="ECO:0000256" key="1">
    <source>
        <dbReference type="ARBA" id="ARBA00004141"/>
    </source>
</evidence>
<evidence type="ECO:0000256" key="2">
    <source>
        <dbReference type="ARBA" id="ARBA00022692"/>
    </source>
</evidence>
<dbReference type="OrthoDB" id="6770063at2759"/>
<feature type="transmembrane region" description="Helical" evidence="6">
    <location>
        <begin position="291"/>
        <end position="309"/>
    </location>
</feature>
<dbReference type="GeneID" id="63838733"/>
<proteinExistence type="predicted"/>
<reference evidence="7" key="1">
    <citation type="journal article" date="2020" name="Phytopathology">
        <title>Genome sequence of the chestnut blight fungus Cryphonectria parasitica EP155: A fundamental resource for an archetypical invasive plant pathogen.</title>
        <authorList>
            <person name="Crouch J.A."/>
            <person name="Dawe A."/>
            <person name="Aerts A."/>
            <person name="Barry K."/>
            <person name="Churchill A.C.L."/>
            <person name="Grimwood J."/>
            <person name="Hillman B."/>
            <person name="Milgroom M.G."/>
            <person name="Pangilinan J."/>
            <person name="Smith M."/>
            <person name="Salamov A."/>
            <person name="Schmutz J."/>
            <person name="Yadav J."/>
            <person name="Grigoriev I.V."/>
            <person name="Nuss D."/>
        </authorList>
    </citation>
    <scope>NUCLEOTIDE SEQUENCE</scope>
    <source>
        <strain evidence="7">EP155</strain>
    </source>
</reference>
<protein>
    <submittedName>
        <fullName evidence="7">MFS general substrate transporter</fullName>
    </submittedName>
</protein>
<keyword evidence="8" id="KW-1185">Reference proteome</keyword>
<evidence type="ECO:0000256" key="3">
    <source>
        <dbReference type="ARBA" id="ARBA00022989"/>
    </source>
</evidence>
<evidence type="ECO:0000313" key="7">
    <source>
        <dbReference type="EMBL" id="KAF3763330.1"/>
    </source>
</evidence>
<dbReference type="PANTHER" id="PTHR23502:SF60">
    <property type="entry name" value="MAJOR FACILITATOR SUPERFAMILY (MFS) PROFILE DOMAIN-CONTAINING PROTEIN-RELATED"/>
    <property type="match status" value="1"/>
</dbReference>
<feature type="transmembrane region" description="Helical" evidence="6">
    <location>
        <begin position="49"/>
        <end position="70"/>
    </location>
</feature>
<feature type="transmembrane region" description="Helical" evidence="6">
    <location>
        <begin position="232"/>
        <end position="252"/>
    </location>
</feature>
<dbReference type="InterPro" id="IPR036259">
    <property type="entry name" value="MFS_trans_sf"/>
</dbReference>
<keyword evidence="3 6" id="KW-1133">Transmembrane helix</keyword>
<gene>
    <name evidence="7" type="ORF">M406DRAFT_340931</name>
</gene>
<dbReference type="AlphaFoldDB" id="A0A9P4XYX3"/>